<gene>
    <name evidence="1" type="ORF">IE53DRAFT_368558</name>
</gene>
<keyword evidence="1" id="KW-0032">Aminotransferase</keyword>
<evidence type="ECO:0000313" key="1">
    <source>
        <dbReference type="EMBL" id="PWN50847.1"/>
    </source>
</evidence>
<dbReference type="EMBL" id="KZ819892">
    <property type="protein sequence ID" value="PWN50847.1"/>
    <property type="molecule type" value="Genomic_DNA"/>
</dbReference>
<keyword evidence="1" id="KW-0808">Transferase</keyword>
<protein>
    <submittedName>
        <fullName evidence="1">Branched-chain amino acid aminotransferase II</fullName>
    </submittedName>
</protein>
<keyword evidence="2" id="KW-1185">Reference proteome</keyword>
<organism evidence="1 2">
    <name type="scientific">Violaceomyces palustris</name>
    <dbReference type="NCBI Taxonomy" id="1673888"/>
    <lineage>
        <taxon>Eukaryota</taxon>
        <taxon>Fungi</taxon>
        <taxon>Dikarya</taxon>
        <taxon>Basidiomycota</taxon>
        <taxon>Ustilaginomycotina</taxon>
        <taxon>Ustilaginomycetes</taxon>
        <taxon>Violaceomycetales</taxon>
        <taxon>Violaceomycetaceae</taxon>
        <taxon>Violaceomyces</taxon>
    </lineage>
</organism>
<name>A0ACD0NYK0_9BASI</name>
<reference evidence="1 2" key="1">
    <citation type="journal article" date="2018" name="Mol. Biol. Evol.">
        <title>Broad Genomic Sampling Reveals a Smut Pathogenic Ancestry of the Fungal Clade Ustilaginomycotina.</title>
        <authorList>
            <person name="Kijpornyongpan T."/>
            <person name="Mondo S.J."/>
            <person name="Barry K."/>
            <person name="Sandor L."/>
            <person name="Lee J."/>
            <person name="Lipzen A."/>
            <person name="Pangilinan J."/>
            <person name="LaButti K."/>
            <person name="Hainaut M."/>
            <person name="Henrissat B."/>
            <person name="Grigoriev I.V."/>
            <person name="Spatafora J.W."/>
            <person name="Aime M.C."/>
        </authorList>
    </citation>
    <scope>NUCLEOTIDE SEQUENCE [LARGE SCALE GENOMIC DNA]</scope>
    <source>
        <strain evidence="1 2">SA 807</strain>
    </source>
</reference>
<evidence type="ECO:0000313" key="2">
    <source>
        <dbReference type="Proteomes" id="UP000245626"/>
    </source>
</evidence>
<sequence>MPVVQTSVPSEGAVQPTSTLPAQDPSLSSNSFSSKGLDASLLTITKNPSPPEPNFDNLIFGHKFTPHMLTVKWTKSKGWSAPEIRPHEDLRLSPASTVLHYGSALFEGMKAYRTHSNPEEIRLFRPDKNMERMNRSAQRAALPTFDGQEFIKCLRELIKLDRDHVPFQEGHSLYIRPTLIGTQDTLGMGAPQEALLFCICSPVGPYYPTGFKPVSLLAMSNVVRAWPGGTGCYKLAANYTGAVVPARQAQEQGYSQVLWLFGQDHQLTEVGAMNLFCVFRKQVEGEEGETYEVATASLDDGTILPGVTRDSILSLLRSHASGQNVLAGLPDPSKVEINERKIVMSEIVEAVQQGRLVEVFGCGTAAIVCSVDRIGYEGVDLSVPVQQDGFGDFSRTMLEQISGRQVGKISHPEWSVIC</sequence>
<accession>A0ACD0NYK0</accession>
<proteinExistence type="predicted"/>
<dbReference type="Proteomes" id="UP000245626">
    <property type="component" value="Unassembled WGS sequence"/>
</dbReference>